<dbReference type="EMBL" id="MUJZ01032711">
    <property type="protein sequence ID" value="OTF77407.1"/>
    <property type="molecule type" value="Genomic_DNA"/>
</dbReference>
<organism evidence="2 3">
    <name type="scientific">Euroglyphus maynei</name>
    <name type="common">Mayne's house dust mite</name>
    <dbReference type="NCBI Taxonomy" id="6958"/>
    <lineage>
        <taxon>Eukaryota</taxon>
        <taxon>Metazoa</taxon>
        <taxon>Ecdysozoa</taxon>
        <taxon>Arthropoda</taxon>
        <taxon>Chelicerata</taxon>
        <taxon>Arachnida</taxon>
        <taxon>Acari</taxon>
        <taxon>Acariformes</taxon>
        <taxon>Sarcoptiformes</taxon>
        <taxon>Astigmata</taxon>
        <taxon>Psoroptidia</taxon>
        <taxon>Analgoidea</taxon>
        <taxon>Pyroglyphidae</taxon>
        <taxon>Pyroglyphinae</taxon>
        <taxon>Euroglyphus</taxon>
    </lineage>
</organism>
<name>A0A1Y3BB47_EURMA</name>
<comment type="caution">
    <text evidence="2">The sequence shown here is derived from an EMBL/GenBank/DDBJ whole genome shotgun (WGS) entry which is preliminary data.</text>
</comment>
<proteinExistence type="predicted"/>
<reference evidence="2 3" key="1">
    <citation type="submission" date="2017-03" db="EMBL/GenBank/DDBJ databases">
        <title>Genome Survey of Euroglyphus maynei.</title>
        <authorList>
            <person name="Arlian L.G."/>
            <person name="Morgan M.S."/>
            <person name="Rider S.D."/>
        </authorList>
    </citation>
    <scope>NUCLEOTIDE SEQUENCE [LARGE SCALE GENOMIC DNA]</scope>
    <source>
        <strain evidence="2">Arlian Lab</strain>
        <tissue evidence="2">Whole body</tissue>
    </source>
</reference>
<accession>A0A1Y3BB47</accession>
<feature type="region of interest" description="Disordered" evidence="1">
    <location>
        <begin position="1"/>
        <end position="27"/>
    </location>
</feature>
<dbReference type="AlphaFoldDB" id="A0A1Y3BB47"/>
<evidence type="ECO:0000256" key="1">
    <source>
        <dbReference type="SAM" id="MobiDB-lite"/>
    </source>
</evidence>
<evidence type="ECO:0000313" key="2">
    <source>
        <dbReference type="EMBL" id="OTF77407.1"/>
    </source>
</evidence>
<keyword evidence="3" id="KW-1185">Reference proteome</keyword>
<sequence>MVPKNGTATNDHGSTNNNRQSSVDLEDDERLCSLPIPEVIEMLKNLAACNEKLYKWEQSKVKLENIPADDPNKQQLEEIIDLYV</sequence>
<protein>
    <submittedName>
        <fullName evidence="2">Uncharacterized protein</fullName>
    </submittedName>
</protein>
<feature type="compositionally biased region" description="Polar residues" evidence="1">
    <location>
        <begin position="1"/>
        <end position="23"/>
    </location>
</feature>
<evidence type="ECO:0000313" key="3">
    <source>
        <dbReference type="Proteomes" id="UP000194236"/>
    </source>
</evidence>
<gene>
    <name evidence="2" type="ORF">BLA29_015114</name>
</gene>
<dbReference type="Proteomes" id="UP000194236">
    <property type="component" value="Unassembled WGS sequence"/>
</dbReference>